<feature type="signal peptide" evidence="2">
    <location>
        <begin position="1"/>
        <end position="21"/>
    </location>
</feature>
<evidence type="ECO:0000256" key="1">
    <source>
        <dbReference type="SAM" id="MobiDB-lite"/>
    </source>
</evidence>
<evidence type="ECO:0000256" key="2">
    <source>
        <dbReference type="SAM" id="SignalP"/>
    </source>
</evidence>
<dbReference type="InterPro" id="IPR006771">
    <property type="entry name" value="CetA-like"/>
</dbReference>
<feature type="compositionally biased region" description="Basic residues" evidence="1">
    <location>
        <begin position="23"/>
        <end position="33"/>
    </location>
</feature>
<feature type="compositionally biased region" description="Polar residues" evidence="1">
    <location>
        <begin position="38"/>
        <end position="50"/>
    </location>
</feature>
<evidence type="ECO:0000313" key="3">
    <source>
        <dbReference type="EMBL" id="KAF2113842.1"/>
    </source>
</evidence>
<accession>A0A6A5Z345</accession>
<sequence>MKRIFAIASIAFITCTGTAQAAQHRHHEHHSAKHIQAPRQNSPAPPSSANEEGIITGGCAPGLTDMLEAPGQAIVKNNCGFDVYMQAINPGWWRPSQGGFKLGAGQTYVEQMRYCESDCGGVSMKVWADSTFSGPLTQLEYTIVPSAGELWYDMSYVNCAKKADGEINSIGSFADRPETMPTDASACPGHAHGMSVSSNAPNSDRFHCKPNEYCPSQIYFVDSYVAHNMPMKEPTARCGNQNMNSDVTFEICKYDFAYPKRSVSWQA</sequence>
<dbReference type="Proteomes" id="UP000799770">
    <property type="component" value="Unassembled WGS sequence"/>
</dbReference>
<keyword evidence="2" id="KW-0732">Signal</keyword>
<dbReference type="Pfam" id="PF04681">
    <property type="entry name" value="Bys1"/>
    <property type="match status" value="1"/>
</dbReference>
<feature type="chain" id="PRO_5025608086" evidence="2">
    <location>
        <begin position="22"/>
        <end position="267"/>
    </location>
</feature>
<feature type="region of interest" description="Disordered" evidence="1">
    <location>
        <begin position="22"/>
        <end position="53"/>
    </location>
</feature>
<keyword evidence="4" id="KW-1185">Reference proteome</keyword>
<dbReference type="OrthoDB" id="5144514at2759"/>
<dbReference type="AlphaFoldDB" id="A0A6A5Z345"/>
<dbReference type="SUPFAM" id="SSF49870">
    <property type="entry name" value="Osmotin, thaumatin-like protein"/>
    <property type="match status" value="1"/>
</dbReference>
<organism evidence="3 4">
    <name type="scientific">Lophiotrema nucula</name>
    <dbReference type="NCBI Taxonomy" id="690887"/>
    <lineage>
        <taxon>Eukaryota</taxon>
        <taxon>Fungi</taxon>
        <taxon>Dikarya</taxon>
        <taxon>Ascomycota</taxon>
        <taxon>Pezizomycotina</taxon>
        <taxon>Dothideomycetes</taxon>
        <taxon>Pleosporomycetidae</taxon>
        <taxon>Pleosporales</taxon>
        <taxon>Lophiotremataceae</taxon>
        <taxon>Lophiotrema</taxon>
    </lineage>
</organism>
<proteinExistence type="predicted"/>
<dbReference type="EMBL" id="ML977327">
    <property type="protein sequence ID" value="KAF2113842.1"/>
    <property type="molecule type" value="Genomic_DNA"/>
</dbReference>
<name>A0A6A5Z345_9PLEO</name>
<protein>
    <submittedName>
        <fullName evidence="3">Uncharacterized protein</fullName>
    </submittedName>
</protein>
<gene>
    <name evidence="3" type="ORF">BDV96DRAFT_118406</name>
</gene>
<evidence type="ECO:0000313" key="4">
    <source>
        <dbReference type="Proteomes" id="UP000799770"/>
    </source>
</evidence>
<reference evidence="3" key="1">
    <citation type="journal article" date="2020" name="Stud. Mycol.">
        <title>101 Dothideomycetes genomes: a test case for predicting lifestyles and emergence of pathogens.</title>
        <authorList>
            <person name="Haridas S."/>
            <person name="Albert R."/>
            <person name="Binder M."/>
            <person name="Bloem J."/>
            <person name="Labutti K."/>
            <person name="Salamov A."/>
            <person name="Andreopoulos B."/>
            <person name="Baker S."/>
            <person name="Barry K."/>
            <person name="Bills G."/>
            <person name="Bluhm B."/>
            <person name="Cannon C."/>
            <person name="Castanera R."/>
            <person name="Culley D."/>
            <person name="Daum C."/>
            <person name="Ezra D."/>
            <person name="Gonzalez J."/>
            <person name="Henrissat B."/>
            <person name="Kuo A."/>
            <person name="Liang C."/>
            <person name="Lipzen A."/>
            <person name="Lutzoni F."/>
            <person name="Magnuson J."/>
            <person name="Mondo S."/>
            <person name="Nolan M."/>
            <person name="Ohm R."/>
            <person name="Pangilinan J."/>
            <person name="Park H.-J."/>
            <person name="Ramirez L."/>
            <person name="Alfaro M."/>
            <person name="Sun H."/>
            <person name="Tritt A."/>
            <person name="Yoshinaga Y."/>
            <person name="Zwiers L.-H."/>
            <person name="Turgeon B."/>
            <person name="Goodwin S."/>
            <person name="Spatafora J."/>
            <person name="Crous P."/>
            <person name="Grigoriev I."/>
        </authorList>
    </citation>
    <scope>NUCLEOTIDE SEQUENCE</scope>
    <source>
        <strain evidence="3">CBS 627.86</strain>
    </source>
</reference>
<dbReference type="InterPro" id="IPR037176">
    <property type="entry name" value="Osmotin/thaumatin-like_sf"/>
</dbReference>